<evidence type="ECO:0000313" key="2">
    <source>
        <dbReference type="EMBL" id="BAI70097.1"/>
    </source>
</evidence>
<reference evidence="2 3" key="1">
    <citation type="journal article" date="2010" name="J. Bacteriol.">
        <title>Complete genome sequence of the thermophilic, obligately chemolithoautotrophic hydrogen-oxidizing bacterium Hydrogenobacter thermophilus TK-6.</title>
        <authorList>
            <person name="Arai H."/>
            <person name="Kanbe H."/>
            <person name="Ishii M."/>
            <person name="Igarashi Y."/>
        </authorList>
    </citation>
    <scope>NUCLEOTIDE SEQUENCE [LARGE SCALE GENOMIC DNA]</scope>
    <source>
        <strain evidence="3">DSM 6534 / IAM 12695 / TK-6 [Tokyo]</strain>
    </source>
</reference>
<dbReference type="RefSeq" id="WP_012964277.1">
    <property type="nucleotide sequence ID" value="NC_013799.1"/>
</dbReference>
<protein>
    <submittedName>
        <fullName evidence="2">Uncharacterized protein</fullName>
    </submittedName>
</protein>
<dbReference type="EMBL" id="AP011112">
    <property type="protein sequence ID" value="BAI70097.1"/>
    <property type="molecule type" value="Genomic_DNA"/>
</dbReference>
<dbReference type="Proteomes" id="UP000002574">
    <property type="component" value="Chromosome"/>
</dbReference>
<keyword evidence="3" id="KW-1185">Reference proteome</keyword>
<feature type="transmembrane region" description="Helical" evidence="1">
    <location>
        <begin position="75"/>
        <end position="95"/>
    </location>
</feature>
<dbReference type="OrthoDB" id="10008263at2"/>
<dbReference type="STRING" id="608538.HTH_1650"/>
<accession>D3DJU5</accession>
<dbReference type="eggNOG" id="ENOG502ZKI4">
    <property type="taxonomic scope" value="Bacteria"/>
</dbReference>
<gene>
    <name evidence="2" type="ordered locus">HTH_1650</name>
</gene>
<proteinExistence type="predicted"/>
<feature type="transmembrane region" description="Helical" evidence="1">
    <location>
        <begin position="184"/>
        <end position="203"/>
    </location>
</feature>
<evidence type="ECO:0000313" key="3">
    <source>
        <dbReference type="Proteomes" id="UP000002574"/>
    </source>
</evidence>
<keyword evidence="1" id="KW-1133">Transmembrane helix</keyword>
<evidence type="ECO:0000256" key="1">
    <source>
        <dbReference type="SAM" id="Phobius"/>
    </source>
</evidence>
<dbReference type="AlphaFoldDB" id="D3DJU5"/>
<feature type="transmembrane region" description="Helical" evidence="1">
    <location>
        <begin position="115"/>
        <end position="138"/>
    </location>
</feature>
<organism evidence="2 3">
    <name type="scientific">Hydrogenobacter thermophilus (strain DSM 6534 / IAM 12695 / TK-6)</name>
    <dbReference type="NCBI Taxonomy" id="608538"/>
    <lineage>
        <taxon>Bacteria</taxon>
        <taxon>Pseudomonadati</taxon>
        <taxon>Aquificota</taxon>
        <taxon>Aquificia</taxon>
        <taxon>Aquificales</taxon>
        <taxon>Aquificaceae</taxon>
        <taxon>Hydrogenobacter</taxon>
    </lineage>
</organism>
<sequence>MSQRVKVSITAVKDLEKLVEFLEKNGANIAEFFRAMNAGKPFVFHLDTSYYSQHKQELEKLCEYQEEKAEAQSSYGLTAIMLTDALIVLLISSYFVDGLELKNVLSDLFSSSALVWSLTAIAKILLSLLIYLGFFELLHTTPVGYLFGIRFWTEGNLKVLLAFMLLPIAGIILAGSPLGKPFKVFGIFLFIFFLVASLSGVLINHYRVRLEKV</sequence>
<dbReference type="KEGG" id="hte:Hydth_1636"/>
<name>D3DJU5_HYDTT</name>
<keyword evidence="1" id="KW-0812">Transmembrane</keyword>
<dbReference type="KEGG" id="hth:HTH_1650"/>
<keyword evidence="1" id="KW-0472">Membrane</keyword>
<feature type="transmembrane region" description="Helical" evidence="1">
    <location>
        <begin position="159"/>
        <end position="178"/>
    </location>
</feature>